<keyword evidence="3" id="KW-1185">Reference proteome</keyword>
<dbReference type="SUPFAM" id="SSF53098">
    <property type="entry name" value="Ribonuclease H-like"/>
    <property type="match status" value="1"/>
</dbReference>
<dbReference type="AlphaFoldDB" id="A0A2S4PUB1"/>
<evidence type="ECO:0000313" key="3">
    <source>
        <dbReference type="Proteomes" id="UP000237438"/>
    </source>
</evidence>
<proteinExistence type="predicted"/>
<dbReference type="GO" id="GO:0003676">
    <property type="term" value="F:nucleic acid binding"/>
    <property type="evidence" value="ECO:0007669"/>
    <property type="project" value="InterPro"/>
</dbReference>
<dbReference type="InterPro" id="IPR036397">
    <property type="entry name" value="RNaseH_sf"/>
</dbReference>
<dbReference type="STRING" id="225359.A0A2S4PUB1"/>
<feature type="compositionally biased region" description="Acidic residues" evidence="1">
    <location>
        <begin position="38"/>
        <end position="57"/>
    </location>
</feature>
<evidence type="ECO:0000256" key="1">
    <source>
        <dbReference type="SAM" id="MobiDB-lite"/>
    </source>
</evidence>
<protein>
    <recommendedName>
        <fullName evidence="4">Integrase catalytic domain-containing protein</fullName>
    </recommendedName>
</protein>
<dbReference type="OrthoDB" id="4770319at2759"/>
<evidence type="ECO:0000313" key="2">
    <source>
        <dbReference type="EMBL" id="POS85597.1"/>
    </source>
</evidence>
<dbReference type="EMBL" id="PEDP01000553">
    <property type="protein sequence ID" value="POS85597.1"/>
    <property type="molecule type" value="Genomic_DNA"/>
</dbReference>
<name>A0A2S4PUB1_9PEZI</name>
<organism evidence="2 3">
    <name type="scientific">Erysiphe pulchra</name>
    <dbReference type="NCBI Taxonomy" id="225359"/>
    <lineage>
        <taxon>Eukaryota</taxon>
        <taxon>Fungi</taxon>
        <taxon>Dikarya</taxon>
        <taxon>Ascomycota</taxon>
        <taxon>Pezizomycotina</taxon>
        <taxon>Leotiomycetes</taxon>
        <taxon>Erysiphales</taxon>
        <taxon>Erysiphaceae</taxon>
        <taxon>Erysiphe</taxon>
    </lineage>
</organism>
<gene>
    <name evidence="2" type="ORF">EPUL_002996</name>
</gene>
<feature type="region of interest" description="Disordered" evidence="1">
    <location>
        <begin position="1"/>
        <end position="64"/>
    </location>
</feature>
<dbReference type="Gene3D" id="3.30.420.10">
    <property type="entry name" value="Ribonuclease H-like superfamily/Ribonuclease H"/>
    <property type="match status" value="1"/>
</dbReference>
<comment type="caution">
    <text evidence="2">The sequence shown here is derived from an EMBL/GenBank/DDBJ whole genome shotgun (WGS) entry which is preliminary data.</text>
</comment>
<dbReference type="Proteomes" id="UP000237438">
    <property type="component" value="Unassembled WGS sequence"/>
</dbReference>
<evidence type="ECO:0008006" key="4">
    <source>
        <dbReference type="Google" id="ProtNLM"/>
    </source>
</evidence>
<sequence>MSGVLKNLSTPKIKRDRSASENNESLPPNIDRQPPVQNDDDNDNEAEDDDKYDDDNDPGVSWDKNLRPKELRLTSKTFTRLERFCIEAIPYSIPQSIGYELEMRLAPMEEIKLAAVIRRTTNSDARTLIRGMKQGTKIVKIFEVTFQQASVREKAHSWHSMVSAISRFQKSSLEQLYQDFIAHLYHKTIEMKDSNTLKKTDKRYSVHSIQQGPDGNQRKSEKALKNLSEGMSNARIGSKNKDRSTCVDSSLSLLKNKYPVVTKNEPAFLYSTVVSLSVFQDTVNLYEEELEKRQKQYSFSMNAANVAQQVLNTEQWSRIADRWLYNTGADVHATNFRENLISETIVQIKSGKFPDENKNSRINENLELVENQEFQAECKSCVKGSVFEMSNEIMRRLILWSRRLCHPSADRLKWTISHTVGLDLDLSDIKSLPSEACEMGRSLKYTTRDHTPRMGNIGEDVSLYRIFKALKHKNEAVAELKAILSKANIRLRQNHGLRVKRITTEGGRNWGLGTFQEFADKQEIDIIISSPDNHYQNGVPERGIRFLQDAARCCSIQMKVPSVFWDCMLDDMLHVEFYISGLLKSQENSLGDVLAFYGSKYNITES</sequence>
<dbReference type="InterPro" id="IPR012337">
    <property type="entry name" value="RNaseH-like_sf"/>
</dbReference>
<reference evidence="2 3" key="1">
    <citation type="submission" date="2017-10" db="EMBL/GenBank/DDBJ databases">
        <title>Development of genomic resources for the powdery mildew, Erysiphe pulchra.</title>
        <authorList>
            <person name="Wadl P.A."/>
            <person name="Mack B.M."/>
            <person name="Moore G."/>
            <person name="Beltz S.B."/>
        </authorList>
    </citation>
    <scope>NUCLEOTIDE SEQUENCE [LARGE SCALE GENOMIC DNA]</scope>
    <source>
        <strain evidence="2">Cflorida</strain>
    </source>
</reference>
<accession>A0A2S4PUB1</accession>